<accession>A0A931MKP8</accession>
<evidence type="ECO:0000313" key="3">
    <source>
        <dbReference type="Proteomes" id="UP000617634"/>
    </source>
</evidence>
<dbReference type="RefSeq" id="WP_197162382.1">
    <property type="nucleotide sequence ID" value="NZ_JADZGI010000001.1"/>
</dbReference>
<evidence type="ECO:0000313" key="2">
    <source>
        <dbReference type="EMBL" id="MBH0112689.1"/>
    </source>
</evidence>
<reference evidence="2" key="1">
    <citation type="submission" date="2020-11" db="EMBL/GenBank/DDBJ databases">
        <title>Novosphingobium aureum sp. nov., a marine bacterium isolated from sediment of a salt flat.</title>
        <authorList>
            <person name="Yoo Y."/>
            <person name="Kim J.-J."/>
        </authorList>
    </citation>
    <scope>NUCLEOTIDE SEQUENCE</scope>
    <source>
        <strain evidence="2">YJ-S2-02</strain>
    </source>
</reference>
<keyword evidence="3" id="KW-1185">Reference proteome</keyword>
<evidence type="ECO:0000256" key="1">
    <source>
        <dbReference type="SAM" id="MobiDB-lite"/>
    </source>
</evidence>
<proteinExistence type="predicted"/>
<organism evidence="2 3">
    <name type="scientific">Novosphingobium aureum</name>
    <dbReference type="NCBI Taxonomy" id="2792964"/>
    <lineage>
        <taxon>Bacteria</taxon>
        <taxon>Pseudomonadati</taxon>
        <taxon>Pseudomonadota</taxon>
        <taxon>Alphaproteobacteria</taxon>
        <taxon>Sphingomonadales</taxon>
        <taxon>Sphingomonadaceae</taxon>
        <taxon>Novosphingobium</taxon>
    </lineage>
</organism>
<gene>
    <name evidence="2" type="ORF">I5E68_06960</name>
</gene>
<dbReference type="Proteomes" id="UP000617634">
    <property type="component" value="Unassembled WGS sequence"/>
</dbReference>
<feature type="region of interest" description="Disordered" evidence="1">
    <location>
        <begin position="41"/>
        <end position="63"/>
    </location>
</feature>
<comment type="caution">
    <text evidence="2">The sequence shown here is derived from an EMBL/GenBank/DDBJ whole genome shotgun (WGS) entry which is preliminary data.</text>
</comment>
<protein>
    <submittedName>
        <fullName evidence="2">Uncharacterized protein</fullName>
    </submittedName>
</protein>
<name>A0A931MKP8_9SPHN</name>
<dbReference type="AlphaFoldDB" id="A0A931MKP8"/>
<dbReference type="EMBL" id="JADZGI010000001">
    <property type="protein sequence ID" value="MBH0112689.1"/>
    <property type="molecule type" value="Genomic_DNA"/>
</dbReference>
<sequence>MTNHEAKYLIRKGAYFYRPNSQGYTARTDDAGRYTLEEARSITHPNGPDGPRDGMSYLPAPEEPEPTDLAGRLIAMNRDFKSVALAAAANEAACLVGQSVRLLVENERFRVALQQCAKLVERNLYRQNEKVEDVVLIVQRALGARAMEGE</sequence>